<organism evidence="2 3">
    <name type="scientific">Myotis myotis</name>
    <name type="common">Greater mouse-eared bat</name>
    <name type="synonym">Vespertilio myotis</name>
    <dbReference type="NCBI Taxonomy" id="51298"/>
    <lineage>
        <taxon>Eukaryota</taxon>
        <taxon>Metazoa</taxon>
        <taxon>Chordata</taxon>
        <taxon>Craniata</taxon>
        <taxon>Vertebrata</taxon>
        <taxon>Euteleostomi</taxon>
        <taxon>Mammalia</taxon>
        <taxon>Eutheria</taxon>
        <taxon>Laurasiatheria</taxon>
        <taxon>Chiroptera</taxon>
        <taxon>Yangochiroptera</taxon>
        <taxon>Vespertilionidae</taxon>
        <taxon>Myotis</taxon>
    </lineage>
</organism>
<evidence type="ECO:0000313" key="2">
    <source>
        <dbReference type="EMBL" id="KAF6387287.1"/>
    </source>
</evidence>
<sequence>MSPVCMRNTLSLRTAPQPKGFPPCYQGPEKRSAEGQGQGQCFHHSQSRSHWRSGGRQGKKEQTRRGGSLEKRMDAVCIGNARGRRLQEGRAAKFAGRVSTVHPPHRPAQGVKCLPLGQFTIAPGTRALFRNGLAPH</sequence>
<dbReference type="Proteomes" id="UP000527355">
    <property type="component" value="Unassembled WGS sequence"/>
</dbReference>
<keyword evidence="3" id="KW-1185">Reference proteome</keyword>
<evidence type="ECO:0000313" key="3">
    <source>
        <dbReference type="Proteomes" id="UP000527355"/>
    </source>
</evidence>
<feature type="compositionally biased region" description="Basic and acidic residues" evidence="1">
    <location>
        <begin position="58"/>
        <end position="74"/>
    </location>
</feature>
<reference evidence="2 3" key="1">
    <citation type="journal article" date="2020" name="Nature">
        <title>Six reference-quality genomes reveal evolution of bat adaptations.</title>
        <authorList>
            <person name="Jebb D."/>
            <person name="Huang Z."/>
            <person name="Pippel M."/>
            <person name="Hughes G.M."/>
            <person name="Lavrichenko K."/>
            <person name="Devanna P."/>
            <person name="Winkler S."/>
            <person name="Jermiin L.S."/>
            <person name="Skirmuntt E.C."/>
            <person name="Katzourakis A."/>
            <person name="Burkitt-Gray L."/>
            <person name="Ray D.A."/>
            <person name="Sullivan K.A.M."/>
            <person name="Roscito J.G."/>
            <person name="Kirilenko B.M."/>
            <person name="Davalos L.M."/>
            <person name="Corthals A.P."/>
            <person name="Power M.L."/>
            <person name="Jones G."/>
            <person name="Ransome R.D."/>
            <person name="Dechmann D.K.N."/>
            <person name="Locatelli A.G."/>
            <person name="Puechmaille S.J."/>
            <person name="Fedrigo O."/>
            <person name="Jarvis E.D."/>
            <person name="Hiller M."/>
            <person name="Vernes S.C."/>
            <person name="Myers E.W."/>
            <person name="Teeling E.C."/>
        </authorList>
    </citation>
    <scope>NUCLEOTIDE SEQUENCE [LARGE SCALE GENOMIC DNA]</scope>
    <source>
        <strain evidence="2">MMyoMyo1</strain>
        <tissue evidence="2">Flight muscle</tissue>
    </source>
</reference>
<evidence type="ECO:0000256" key="1">
    <source>
        <dbReference type="SAM" id="MobiDB-lite"/>
    </source>
</evidence>
<dbReference type="EMBL" id="JABWUV010000001">
    <property type="protein sequence ID" value="KAF6387287.1"/>
    <property type="molecule type" value="Genomic_DNA"/>
</dbReference>
<feature type="region of interest" description="Disordered" evidence="1">
    <location>
        <begin position="1"/>
        <end position="75"/>
    </location>
</feature>
<comment type="caution">
    <text evidence="2">The sequence shown here is derived from an EMBL/GenBank/DDBJ whole genome shotgun (WGS) entry which is preliminary data.</text>
</comment>
<accession>A0A7J8AL45</accession>
<name>A0A7J8AL45_MYOMY</name>
<proteinExistence type="predicted"/>
<protein>
    <submittedName>
        <fullName evidence="2">Uncharacterized protein</fullName>
    </submittedName>
</protein>
<dbReference type="AlphaFoldDB" id="A0A7J8AL45"/>
<gene>
    <name evidence="2" type="ORF">mMyoMyo1_007802</name>
</gene>